<keyword evidence="2" id="KW-1015">Disulfide bond</keyword>
<keyword evidence="1 4" id="KW-0732">Signal</keyword>
<feature type="chain" id="PRO_5039504744" description="Pectinesterase inhibitor domain-containing protein" evidence="4">
    <location>
        <begin position="26"/>
        <end position="185"/>
    </location>
</feature>
<dbReference type="PANTHER" id="PTHR36710">
    <property type="entry name" value="PECTINESTERASE INHIBITOR-LIKE"/>
    <property type="match status" value="1"/>
</dbReference>
<dbReference type="Gramene" id="Psat01G0463600-T1">
    <property type="protein sequence ID" value="KAI5446867.1"/>
    <property type="gene ID" value="KIW84_014636"/>
</dbReference>
<dbReference type="InterPro" id="IPR006501">
    <property type="entry name" value="Pectinesterase_inhib_dom"/>
</dbReference>
<evidence type="ECO:0000256" key="4">
    <source>
        <dbReference type="SAM" id="SignalP"/>
    </source>
</evidence>
<comment type="caution">
    <text evidence="6">The sequence shown here is derived from an EMBL/GenBank/DDBJ whole genome shotgun (WGS) entry which is preliminary data.</text>
</comment>
<dbReference type="InterPro" id="IPR052421">
    <property type="entry name" value="PCW_Enzyme_Inhibitor"/>
</dbReference>
<feature type="signal peptide" evidence="4">
    <location>
        <begin position="1"/>
        <end position="25"/>
    </location>
</feature>
<name>A0A9D5GZP4_PEA</name>
<dbReference type="NCBIfam" id="TIGR01614">
    <property type="entry name" value="PME_inhib"/>
    <property type="match status" value="1"/>
</dbReference>
<dbReference type="GO" id="GO:0004857">
    <property type="term" value="F:enzyme inhibitor activity"/>
    <property type="evidence" value="ECO:0007669"/>
    <property type="project" value="InterPro"/>
</dbReference>
<dbReference type="Gramene" id="PSAT_LOCUS4629_t1">
    <property type="protein sequence ID" value="CAL5184116.1"/>
    <property type="gene ID" value="PSAT_LOCUS4629"/>
</dbReference>
<dbReference type="AlphaFoldDB" id="A0A9D5GZP4"/>
<evidence type="ECO:0000256" key="1">
    <source>
        <dbReference type="ARBA" id="ARBA00022729"/>
    </source>
</evidence>
<dbReference type="OrthoDB" id="770764at2759"/>
<comment type="similarity">
    <text evidence="3">Belongs to the PMEI family.</text>
</comment>
<protein>
    <recommendedName>
        <fullName evidence="5">Pectinesterase inhibitor domain-containing protein</fullName>
    </recommendedName>
</protein>
<reference evidence="6 7" key="1">
    <citation type="journal article" date="2022" name="Nat. Genet.">
        <title>Improved pea reference genome and pan-genome highlight genomic features and evolutionary characteristics.</title>
        <authorList>
            <person name="Yang T."/>
            <person name="Liu R."/>
            <person name="Luo Y."/>
            <person name="Hu S."/>
            <person name="Wang D."/>
            <person name="Wang C."/>
            <person name="Pandey M.K."/>
            <person name="Ge S."/>
            <person name="Xu Q."/>
            <person name="Li N."/>
            <person name="Li G."/>
            <person name="Huang Y."/>
            <person name="Saxena R.K."/>
            <person name="Ji Y."/>
            <person name="Li M."/>
            <person name="Yan X."/>
            <person name="He Y."/>
            <person name="Liu Y."/>
            <person name="Wang X."/>
            <person name="Xiang C."/>
            <person name="Varshney R.K."/>
            <person name="Ding H."/>
            <person name="Gao S."/>
            <person name="Zong X."/>
        </authorList>
    </citation>
    <scope>NUCLEOTIDE SEQUENCE [LARGE SCALE GENOMIC DNA]</scope>
    <source>
        <strain evidence="6 7">cv. Zhongwan 6</strain>
    </source>
</reference>
<dbReference type="EMBL" id="JAMSHJ010000001">
    <property type="protein sequence ID" value="KAI5446867.1"/>
    <property type="molecule type" value="Genomic_DNA"/>
</dbReference>
<dbReference type="SMART" id="SM00856">
    <property type="entry name" value="PMEI"/>
    <property type="match status" value="1"/>
</dbReference>
<evidence type="ECO:0000259" key="5">
    <source>
        <dbReference type="SMART" id="SM00856"/>
    </source>
</evidence>
<dbReference type="PANTHER" id="PTHR36710:SF18">
    <property type="entry name" value="PECTINESTERASE INHIBITOR 5-RELATED"/>
    <property type="match status" value="1"/>
</dbReference>
<dbReference type="InterPro" id="IPR035513">
    <property type="entry name" value="Invertase/methylesterase_inhib"/>
</dbReference>
<organism evidence="6 7">
    <name type="scientific">Pisum sativum</name>
    <name type="common">Garden pea</name>
    <name type="synonym">Lathyrus oleraceus</name>
    <dbReference type="NCBI Taxonomy" id="3888"/>
    <lineage>
        <taxon>Eukaryota</taxon>
        <taxon>Viridiplantae</taxon>
        <taxon>Streptophyta</taxon>
        <taxon>Embryophyta</taxon>
        <taxon>Tracheophyta</taxon>
        <taxon>Spermatophyta</taxon>
        <taxon>Magnoliopsida</taxon>
        <taxon>eudicotyledons</taxon>
        <taxon>Gunneridae</taxon>
        <taxon>Pentapetalae</taxon>
        <taxon>rosids</taxon>
        <taxon>fabids</taxon>
        <taxon>Fabales</taxon>
        <taxon>Fabaceae</taxon>
        <taxon>Papilionoideae</taxon>
        <taxon>50 kb inversion clade</taxon>
        <taxon>NPAAA clade</taxon>
        <taxon>Hologalegina</taxon>
        <taxon>IRL clade</taxon>
        <taxon>Fabeae</taxon>
        <taxon>Lathyrus</taxon>
    </lineage>
</organism>
<dbReference type="SUPFAM" id="SSF101148">
    <property type="entry name" value="Plant invertase/pectin methylesterase inhibitor"/>
    <property type="match status" value="1"/>
</dbReference>
<dbReference type="Gramene" id="Psat1g169120.1">
    <property type="protein sequence ID" value="Psat1g169120.1.cds1"/>
    <property type="gene ID" value="Psat1g169120"/>
</dbReference>
<feature type="domain" description="Pectinesterase inhibitor" evidence="5">
    <location>
        <begin position="27"/>
        <end position="173"/>
    </location>
</feature>
<proteinExistence type="inferred from homology"/>
<dbReference type="Pfam" id="PF04043">
    <property type="entry name" value="PMEI"/>
    <property type="match status" value="1"/>
</dbReference>
<sequence length="185" mass="20381">MSFTKIHLVLLIVSISILFAPTTHAAGIQARVLNMCKTTTNPSLCYKTILPKALETPKFNMYKALEIEIQAAQVQVLKTATSIATLLWKSGSDKAIADSLTVCKNQYRNIVEAVTESVSLVSKRNVGDARFKFSAVISYYLACKESFEESQITSPIAADAQTVYDLGGNCLDLMKAIEDKERKSY</sequence>
<evidence type="ECO:0000313" key="7">
    <source>
        <dbReference type="Proteomes" id="UP001058974"/>
    </source>
</evidence>
<evidence type="ECO:0000313" key="6">
    <source>
        <dbReference type="EMBL" id="KAI5446867.1"/>
    </source>
</evidence>
<dbReference type="Proteomes" id="UP001058974">
    <property type="component" value="Chromosome 1"/>
</dbReference>
<keyword evidence="7" id="KW-1185">Reference proteome</keyword>
<accession>A0A9D5GZP4</accession>
<evidence type="ECO:0000256" key="2">
    <source>
        <dbReference type="ARBA" id="ARBA00023157"/>
    </source>
</evidence>
<dbReference type="Gene3D" id="1.20.140.40">
    <property type="entry name" value="Invertase/pectin methylesterase inhibitor family protein"/>
    <property type="match status" value="1"/>
</dbReference>
<dbReference type="CDD" id="cd15800">
    <property type="entry name" value="PMEI-like_2"/>
    <property type="match status" value="1"/>
</dbReference>
<gene>
    <name evidence="6" type="ORF">KIW84_014636</name>
</gene>
<evidence type="ECO:0000256" key="3">
    <source>
        <dbReference type="ARBA" id="ARBA00038471"/>
    </source>
</evidence>